<protein>
    <submittedName>
        <fullName evidence="3">Aldehyde dehydrogenase (NADP(+))</fullName>
    </submittedName>
</protein>
<organism evidence="3 4">
    <name type="scientific">Leucobacter weissii</name>
    <dbReference type="NCBI Taxonomy" id="1983706"/>
    <lineage>
        <taxon>Bacteria</taxon>
        <taxon>Bacillati</taxon>
        <taxon>Actinomycetota</taxon>
        <taxon>Actinomycetes</taxon>
        <taxon>Micrococcales</taxon>
        <taxon>Microbacteriaceae</taxon>
        <taxon>Leucobacter</taxon>
    </lineage>
</organism>
<comment type="caution">
    <text evidence="3">The sequence shown here is derived from an EMBL/GenBank/DDBJ whole genome shotgun (WGS) entry which is preliminary data.</text>
</comment>
<keyword evidence="4" id="KW-1185">Reference proteome</keyword>
<dbReference type="SUPFAM" id="SSF53720">
    <property type="entry name" value="ALDH-like"/>
    <property type="match status" value="1"/>
</dbReference>
<dbReference type="PANTHER" id="PTHR43353:SF3">
    <property type="entry name" value="ALDEHYDE DEHYDROGENASE-RELATED"/>
    <property type="match status" value="1"/>
</dbReference>
<evidence type="ECO:0000256" key="1">
    <source>
        <dbReference type="ARBA" id="ARBA00023002"/>
    </source>
</evidence>
<evidence type="ECO:0000259" key="2">
    <source>
        <dbReference type="Pfam" id="PF00171"/>
    </source>
</evidence>
<feature type="domain" description="Aldehyde dehydrogenase" evidence="2">
    <location>
        <begin position="7"/>
        <end position="368"/>
    </location>
</feature>
<dbReference type="RefSeq" id="WP_208097931.1">
    <property type="nucleotide sequence ID" value="NZ_JAGDYM010000010.1"/>
</dbReference>
<keyword evidence="1" id="KW-0560">Oxidoreductase</keyword>
<dbReference type="InterPro" id="IPR044151">
    <property type="entry name" value="ALDH_KGSADH"/>
</dbReference>
<dbReference type="InterPro" id="IPR016161">
    <property type="entry name" value="Ald_DH/histidinol_DH"/>
</dbReference>
<dbReference type="CDD" id="cd07129">
    <property type="entry name" value="ALDH_KGSADH"/>
    <property type="match status" value="1"/>
</dbReference>
<evidence type="ECO:0000313" key="4">
    <source>
        <dbReference type="Proteomes" id="UP000664382"/>
    </source>
</evidence>
<dbReference type="GO" id="GO:0016620">
    <property type="term" value="F:oxidoreductase activity, acting on the aldehyde or oxo group of donors, NAD or NADP as acceptor"/>
    <property type="evidence" value="ECO:0007669"/>
    <property type="project" value="InterPro"/>
</dbReference>
<dbReference type="InterPro" id="IPR015590">
    <property type="entry name" value="Aldehyde_DH_dom"/>
</dbReference>
<gene>
    <name evidence="3" type="ORF">J4H92_09465</name>
</gene>
<proteinExistence type="predicted"/>
<dbReference type="InterPro" id="IPR016162">
    <property type="entry name" value="Ald_DH_N"/>
</dbReference>
<dbReference type="PANTHER" id="PTHR43353">
    <property type="entry name" value="SUCCINATE-SEMIALDEHYDE DEHYDROGENASE, MITOCHONDRIAL"/>
    <property type="match status" value="1"/>
</dbReference>
<dbReference type="EMBL" id="JAGDYM010000010">
    <property type="protein sequence ID" value="MBO1902173.1"/>
    <property type="molecule type" value="Genomic_DNA"/>
</dbReference>
<dbReference type="Pfam" id="PF00171">
    <property type="entry name" value="Aldedh"/>
    <property type="match status" value="1"/>
</dbReference>
<reference evidence="3" key="1">
    <citation type="submission" date="2021-03" db="EMBL/GenBank/DDBJ databases">
        <title>Leucobacter chromiisoli sp. nov., isolated from chromium-containing soil of chemical plant.</title>
        <authorList>
            <person name="Xu Z."/>
        </authorList>
    </citation>
    <scope>NUCLEOTIDE SEQUENCE</scope>
    <source>
        <strain evidence="3">S27</strain>
    </source>
</reference>
<dbReference type="Proteomes" id="UP000664382">
    <property type="component" value="Unassembled WGS sequence"/>
</dbReference>
<accession>A0A939SCA7</accession>
<evidence type="ECO:0000313" key="3">
    <source>
        <dbReference type="EMBL" id="MBO1902173.1"/>
    </source>
</evidence>
<dbReference type="InterPro" id="IPR050740">
    <property type="entry name" value="Aldehyde_DH_Superfamily"/>
</dbReference>
<name>A0A939SCA7_9MICO</name>
<dbReference type="Gene3D" id="3.40.605.10">
    <property type="entry name" value="Aldehyde Dehydrogenase, Chain A, domain 1"/>
    <property type="match status" value="2"/>
</dbReference>
<dbReference type="AlphaFoldDB" id="A0A939SCA7"/>
<sequence length="511" mass="52616">MTDTALAPEIETVVAAAAGAAPAFAATAPRDRARAIVAVADALDEAGPRLVEIARRETGLTEARLSGEVARTSVQLRLFADALVDGGYLDARIDHADPDFVLGPRPDIRRTHLPLGPVINFSASNFPFAFSVLGGDSAAVLAAGCPLIVKAHSGHPELSDATAEVAVAALRSSGMPEGVLHVIHGQEAGVAVLEDPRIAAGAFTGSIRVGRLLADIAAARPAPIPFYGELGSVNPVFVTADAIAERADEIAAGYLTSVSGSAGQLCTKPGFVFIPSGSALPDAVRAAGPGLPEHRLLGPRIARSFAERRDAILGTAGVRPVIDGSIRFDSEGQGWATPTVVSVALDDFRAGRRELLEEAFGPLSILVEIPEGADPAALVPEFFEGNLTGTLHLSGPEAGGETANAAALRALVDALGRQVGRVLFNGWPTGVAVTPAQQHGGPWPATTNDSSTSVGTAAIARFLRPVAFQNAPAAFLPLALRDDNPLDVPRSIAPAGESGDWGARFSEPVVR</sequence>